<dbReference type="PANTHER" id="PTHR43004:SF19">
    <property type="entry name" value="BINDING MONOOXYGENASE, PUTATIVE (JCVI)-RELATED"/>
    <property type="match status" value="1"/>
</dbReference>
<evidence type="ECO:0000256" key="3">
    <source>
        <dbReference type="ARBA" id="ARBA00022827"/>
    </source>
</evidence>
<dbReference type="InterPro" id="IPR050641">
    <property type="entry name" value="RIFMO-like"/>
</dbReference>
<evidence type="ECO:0000259" key="4">
    <source>
        <dbReference type="Pfam" id="PF01494"/>
    </source>
</evidence>
<dbReference type="RefSeq" id="WP_286343300.1">
    <property type="nucleotide sequence ID" value="NZ_AP027732.1"/>
</dbReference>
<dbReference type="Gene3D" id="3.40.30.120">
    <property type="match status" value="1"/>
</dbReference>
<dbReference type="PANTHER" id="PTHR43004">
    <property type="entry name" value="TRK SYSTEM POTASSIUM UPTAKE PROTEIN"/>
    <property type="match status" value="1"/>
</dbReference>
<gene>
    <name evidence="5" type="ORF">GCM10025867_24710</name>
</gene>
<dbReference type="PRINTS" id="PR00420">
    <property type="entry name" value="RNGMNOXGNASE"/>
</dbReference>
<proteinExistence type="predicted"/>
<keyword evidence="6" id="KW-1185">Reference proteome</keyword>
<dbReference type="Gene3D" id="3.30.70.2450">
    <property type="match status" value="1"/>
</dbReference>
<dbReference type="Pfam" id="PF01494">
    <property type="entry name" value="FAD_binding_3"/>
    <property type="match status" value="1"/>
</dbReference>
<feature type="domain" description="FAD-binding" evidence="4">
    <location>
        <begin position="17"/>
        <end position="392"/>
    </location>
</feature>
<protein>
    <submittedName>
        <fullName evidence="5">FAD-dependent oxidoreductase</fullName>
    </submittedName>
</protein>
<dbReference type="SUPFAM" id="SSF51905">
    <property type="entry name" value="FAD/NAD(P)-binding domain"/>
    <property type="match status" value="1"/>
</dbReference>
<organism evidence="5 6">
    <name type="scientific">Frondihabitans sucicola</name>
    <dbReference type="NCBI Taxonomy" id="1268041"/>
    <lineage>
        <taxon>Bacteria</taxon>
        <taxon>Bacillati</taxon>
        <taxon>Actinomycetota</taxon>
        <taxon>Actinomycetes</taxon>
        <taxon>Micrococcales</taxon>
        <taxon>Microbacteriaceae</taxon>
        <taxon>Frondihabitans</taxon>
    </lineage>
</organism>
<evidence type="ECO:0000256" key="1">
    <source>
        <dbReference type="ARBA" id="ARBA00001974"/>
    </source>
</evidence>
<keyword evidence="2" id="KW-0285">Flavoprotein</keyword>
<dbReference type="Proteomes" id="UP001321486">
    <property type="component" value="Chromosome"/>
</dbReference>
<comment type="cofactor">
    <cofactor evidence="1">
        <name>FAD</name>
        <dbReference type="ChEBI" id="CHEBI:57692"/>
    </cofactor>
</comment>
<dbReference type="InterPro" id="IPR002938">
    <property type="entry name" value="FAD-bd"/>
</dbReference>
<dbReference type="EMBL" id="AP027732">
    <property type="protein sequence ID" value="BDZ50230.1"/>
    <property type="molecule type" value="Genomic_DNA"/>
</dbReference>
<evidence type="ECO:0000256" key="2">
    <source>
        <dbReference type="ARBA" id="ARBA00022630"/>
    </source>
</evidence>
<evidence type="ECO:0000313" key="5">
    <source>
        <dbReference type="EMBL" id="BDZ50230.1"/>
    </source>
</evidence>
<accession>A0ABN6XYY5</accession>
<name>A0ABN6XYY5_9MICO</name>
<sequence length="565" mass="59328">MTSDSSIPPLEAVADVDYQVGVIGAGPTGLLVAAELATAGVSVVVLDRHESPDPTIKAGSITVATAEILDRRGLRPAAEAAQQRFFEELRAFAAANGTSLPPTGGPSAVDGRPTFPSTGHFAGMFFRPDLVDQTDPEIAAHSGAAGSTMVRQSEVEALLGAHAAALGVEVARGVDVTGMQSVVDDQGHETGMTLTTSRCPIRVAWVVGADGGRSRIRRLAGIDFVGTDPEITGYQAIADLEGTEGLGRGWNHTPTGVYCLGPIPGRILTVQFTGAPDRAVRDEPVTTEELQASIRLVTGRDVTVRAIHGSATRWTDNARQATTYRAGRVLLAGDAAHVHSPFSGQGLNLGAGDAINLGWKLAATVNGWAPEGLLDSYSTERHPIGAQVLDWTRAQVALMRGDDKTIQLRRIVQQDLLSNTTTTTHLVLATVGVAQRYDVAPEAATGVEPCHALVGRLVGDAPLTDGGRLADHFHTASFVLIDRLKGNLTRIADGWPERVSTVIEDAATVACPDAYRTLTGLLVRPDGIIAWATEATDPTEAGIGLTAALSRWAGAPVRNPPERRS</sequence>
<keyword evidence="3" id="KW-0274">FAD</keyword>
<dbReference type="Gene3D" id="3.50.50.60">
    <property type="entry name" value="FAD/NAD(P)-binding domain"/>
    <property type="match status" value="1"/>
</dbReference>
<evidence type="ECO:0000313" key="6">
    <source>
        <dbReference type="Proteomes" id="UP001321486"/>
    </source>
</evidence>
<dbReference type="Pfam" id="PF21274">
    <property type="entry name" value="Rng_hyd_C"/>
    <property type="match status" value="1"/>
</dbReference>
<dbReference type="InterPro" id="IPR036188">
    <property type="entry name" value="FAD/NAD-bd_sf"/>
</dbReference>
<reference evidence="6" key="1">
    <citation type="journal article" date="2019" name="Int. J. Syst. Evol. Microbiol.">
        <title>The Global Catalogue of Microorganisms (GCM) 10K type strain sequencing project: providing services to taxonomists for standard genome sequencing and annotation.</title>
        <authorList>
            <consortium name="The Broad Institute Genomics Platform"/>
            <consortium name="The Broad Institute Genome Sequencing Center for Infectious Disease"/>
            <person name="Wu L."/>
            <person name="Ma J."/>
        </authorList>
    </citation>
    <scope>NUCLEOTIDE SEQUENCE [LARGE SCALE GENOMIC DNA]</scope>
    <source>
        <strain evidence="6">NBRC 108728</strain>
    </source>
</reference>